<keyword evidence="9" id="KW-1185">Reference proteome</keyword>
<name>A0ABQ3NXP4_STRVG</name>
<dbReference type="PANTHER" id="PTHR43385:SF1">
    <property type="entry name" value="RIBOFLAVIN TRANSPORTER RIBJ"/>
    <property type="match status" value="1"/>
</dbReference>
<dbReference type="SUPFAM" id="SSF103473">
    <property type="entry name" value="MFS general substrate transporter"/>
    <property type="match status" value="1"/>
</dbReference>
<dbReference type="PANTHER" id="PTHR43385">
    <property type="entry name" value="RIBOFLAVIN TRANSPORTER RIBJ"/>
    <property type="match status" value="1"/>
</dbReference>
<keyword evidence="2" id="KW-0813">Transport</keyword>
<evidence type="ECO:0000256" key="3">
    <source>
        <dbReference type="ARBA" id="ARBA00022692"/>
    </source>
</evidence>
<reference evidence="9" key="1">
    <citation type="submission" date="2020-09" db="EMBL/GenBank/DDBJ databases">
        <title>Whole genome shotgun sequence of Streptomyces cinnamonensis NBRC 15873.</title>
        <authorList>
            <person name="Komaki H."/>
            <person name="Tamura T."/>
        </authorList>
    </citation>
    <scope>NUCLEOTIDE SEQUENCE [LARGE SCALE GENOMIC DNA]</scope>
    <source>
        <strain evidence="9">NBRC 15873</strain>
    </source>
</reference>
<feature type="transmembrane region" description="Helical" evidence="6">
    <location>
        <begin position="152"/>
        <end position="172"/>
    </location>
</feature>
<evidence type="ECO:0000256" key="6">
    <source>
        <dbReference type="SAM" id="Phobius"/>
    </source>
</evidence>
<dbReference type="PROSITE" id="PS50850">
    <property type="entry name" value="MFS"/>
    <property type="match status" value="1"/>
</dbReference>
<dbReference type="InterPro" id="IPR036259">
    <property type="entry name" value="MFS_trans_sf"/>
</dbReference>
<dbReference type="EMBL" id="BNDV01000017">
    <property type="protein sequence ID" value="GHI17535.1"/>
    <property type="molecule type" value="Genomic_DNA"/>
</dbReference>
<gene>
    <name evidence="8" type="ORF">Scinn_69980</name>
</gene>
<protein>
    <recommendedName>
        <fullName evidence="7">Major facilitator superfamily (MFS) profile domain-containing protein</fullName>
    </recommendedName>
</protein>
<evidence type="ECO:0000256" key="1">
    <source>
        <dbReference type="ARBA" id="ARBA00004651"/>
    </source>
</evidence>
<feature type="transmembrane region" description="Helical" evidence="6">
    <location>
        <begin position="87"/>
        <end position="111"/>
    </location>
</feature>
<sequence length="182" mass="18313">MLAATLTLSAFAMYAAVITLVPLFLERGYTTTQAAWALGLGGAGQTLGRTLYATLARHTGTITRTATLVGLGGLTTAALAFTPSPYALLVVLSVLAGIVRGNLTLLQATAVTDRWGTAHYGRLSGLLGAPAHAAAALAPFAGALLAAPLGGYAPLFALLSAIATAGAITAFATTPRPPRRSP</sequence>
<comment type="caution">
    <text evidence="8">The sequence shown here is derived from an EMBL/GenBank/DDBJ whole genome shotgun (WGS) entry which is preliminary data.</text>
</comment>
<organism evidence="8 9">
    <name type="scientific">Streptomyces virginiae</name>
    <name type="common">Streptomyces cinnamonensis</name>
    <dbReference type="NCBI Taxonomy" id="1961"/>
    <lineage>
        <taxon>Bacteria</taxon>
        <taxon>Bacillati</taxon>
        <taxon>Actinomycetota</taxon>
        <taxon>Actinomycetes</taxon>
        <taxon>Kitasatosporales</taxon>
        <taxon>Streptomycetaceae</taxon>
        <taxon>Streptomyces</taxon>
    </lineage>
</organism>
<feature type="transmembrane region" description="Helical" evidence="6">
    <location>
        <begin position="62"/>
        <end position="81"/>
    </location>
</feature>
<proteinExistence type="predicted"/>
<dbReference type="Pfam" id="PF07690">
    <property type="entry name" value="MFS_1"/>
    <property type="match status" value="1"/>
</dbReference>
<evidence type="ECO:0000313" key="9">
    <source>
        <dbReference type="Proteomes" id="UP000660554"/>
    </source>
</evidence>
<evidence type="ECO:0000259" key="7">
    <source>
        <dbReference type="PROSITE" id="PS50850"/>
    </source>
</evidence>
<dbReference type="InterPro" id="IPR020846">
    <property type="entry name" value="MFS_dom"/>
</dbReference>
<dbReference type="Gene3D" id="1.20.1250.20">
    <property type="entry name" value="MFS general substrate transporter like domains"/>
    <property type="match status" value="1"/>
</dbReference>
<keyword evidence="3 6" id="KW-0812">Transmembrane</keyword>
<keyword evidence="4 6" id="KW-1133">Transmembrane helix</keyword>
<evidence type="ECO:0000256" key="4">
    <source>
        <dbReference type="ARBA" id="ARBA00022989"/>
    </source>
</evidence>
<accession>A0ABQ3NXP4</accession>
<evidence type="ECO:0000256" key="2">
    <source>
        <dbReference type="ARBA" id="ARBA00022448"/>
    </source>
</evidence>
<evidence type="ECO:0000313" key="8">
    <source>
        <dbReference type="EMBL" id="GHI17535.1"/>
    </source>
</evidence>
<dbReference type="InterPro" id="IPR052983">
    <property type="entry name" value="MFS_Riboflavin_Transporter"/>
</dbReference>
<feature type="domain" description="Major facilitator superfamily (MFS) profile" evidence="7">
    <location>
        <begin position="1"/>
        <end position="182"/>
    </location>
</feature>
<keyword evidence="5 6" id="KW-0472">Membrane</keyword>
<dbReference type="Proteomes" id="UP000660554">
    <property type="component" value="Unassembled WGS sequence"/>
</dbReference>
<dbReference type="InterPro" id="IPR011701">
    <property type="entry name" value="MFS"/>
</dbReference>
<evidence type="ECO:0000256" key="5">
    <source>
        <dbReference type="ARBA" id="ARBA00023136"/>
    </source>
</evidence>
<comment type="subcellular location">
    <subcellularLocation>
        <location evidence="1">Cell membrane</location>
        <topology evidence="1">Multi-pass membrane protein</topology>
    </subcellularLocation>
</comment>
<feature type="transmembrane region" description="Helical" evidence="6">
    <location>
        <begin position="6"/>
        <end position="25"/>
    </location>
</feature>
<feature type="transmembrane region" description="Helical" evidence="6">
    <location>
        <begin position="123"/>
        <end position="146"/>
    </location>
</feature>